<keyword evidence="5" id="KW-0206">Cytoskeleton</keyword>
<dbReference type="RefSeq" id="XP_064765647.1">
    <property type="nucleotide sequence ID" value="XM_064915596.1"/>
</dbReference>
<name>A0ABR1EYC9_9ASCO</name>
<dbReference type="InterPro" id="IPR042241">
    <property type="entry name" value="GCP_C_sf"/>
</dbReference>
<sequence length="665" mass="75617">MDVASRWTPDSTVDALATSVSSVSLQTQGDILASNRAPTDPPETKILRDIPSTLQGLNSATLPFSSQASITLPTTLPLPSISVLHSVVEPALIYKSLLQFVDSPSGLTGQAFRRVVDAEMRGYLTLVTRIDEEIRKELQHEKTSPEWKQGWTSGGVTLKKCVYWLREPTMVLRLIADMVSKCADLNGGELINELYQYTSHGDPFISDFANRILQDVCRPFYEFVQQWIYTGDFRDPYAEFFIRKAGPQEENWGSKYSLESKHVPAFIDEDLVQKIFQTGKSLNFLRASCGDGEWVDQHGASLSRQFSYGEEAKDLEGAIDVAYKATLRHLMSLLTSKFQLHDHILALKNYILLGQGDFVAMLIELLAPSLGRPANTLYRHHLTSTLETAIRGSNAQYSRPEVLRNLDARMLEFVHGEIGWDVFTLEYRVEAPLDVIINPYATRQYLKIFNFLWRVKHVGFVLNVTWAKSITGARGVLGDVGDLVGQDWKLARACCGEMLHFICQLEYYVLYEVIESSWSELQTELKREDLTLDQLIEVHKKYLENITRKALLASSRQGKEDVYRGLLHEILKTMLAFSDAMETLYAFSVEEYTRRQTGEQDQADEALLSSIRTTMKTLKSEFQTLVGKLLANLAYQSDMEMRFLGVRLNYNEYYAVSRKNRTTEM</sequence>
<dbReference type="InterPro" id="IPR040457">
    <property type="entry name" value="GCP_C"/>
</dbReference>
<proteinExistence type="inferred from homology"/>
<keyword evidence="3" id="KW-0963">Cytoplasm</keyword>
<evidence type="ECO:0000259" key="7">
    <source>
        <dbReference type="Pfam" id="PF17681"/>
    </source>
</evidence>
<dbReference type="Pfam" id="PF04130">
    <property type="entry name" value="GCP_C_terminal"/>
    <property type="match status" value="1"/>
</dbReference>
<evidence type="ECO:0000256" key="1">
    <source>
        <dbReference type="ARBA" id="ARBA00004245"/>
    </source>
</evidence>
<dbReference type="PANTHER" id="PTHR19302">
    <property type="entry name" value="GAMMA TUBULIN COMPLEX PROTEIN"/>
    <property type="match status" value="1"/>
</dbReference>
<comment type="similarity">
    <text evidence="2">Belongs to the TUBGCP family.</text>
</comment>
<accession>A0ABR1EYC9</accession>
<organism evidence="8 9">
    <name type="scientific">Myxozyma melibiosi</name>
    <dbReference type="NCBI Taxonomy" id="54550"/>
    <lineage>
        <taxon>Eukaryota</taxon>
        <taxon>Fungi</taxon>
        <taxon>Dikarya</taxon>
        <taxon>Ascomycota</taxon>
        <taxon>Saccharomycotina</taxon>
        <taxon>Lipomycetes</taxon>
        <taxon>Lipomycetales</taxon>
        <taxon>Lipomycetaceae</taxon>
        <taxon>Myxozyma</taxon>
    </lineage>
</organism>
<dbReference type="GeneID" id="90041108"/>
<dbReference type="InterPro" id="IPR041470">
    <property type="entry name" value="GCP_N"/>
</dbReference>
<comment type="subcellular location">
    <subcellularLocation>
        <location evidence="1">Cytoplasm</location>
        <location evidence="1">Cytoskeleton</location>
    </subcellularLocation>
</comment>
<evidence type="ECO:0000256" key="5">
    <source>
        <dbReference type="ARBA" id="ARBA00023212"/>
    </source>
</evidence>
<dbReference type="PANTHER" id="PTHR19302:SF14">
    <property type="entry name" value="GAMMA-TUBULIN COMPLEX COMPONENT 3"/>
    <property type="match status" value="1"/>
</dbReference>
<feature type="domain" description="Gamma tubulin complex component C-terminal" evidence="6">
    <location>
        <begin position="340"/>
        <end position="654"/>
    </location>
</feature>
<keyword evidence="9" id="KW-1185">Reference proteome</keyword>
<dbReference type="EMBL" id="JBBJBU010000016">
    <property type="protein sequence ID" value="KAK7202614.1"/>
    <property type="molecule type" value="Genomic_DNA"/>
</dbReference>
<protein>
    <submittedName>
        <fullName evidence="8">Gamma tubulin complex protein 3</fullName>
    </submittedName>
</protein>
<evidence type="ECO:0000256" key="4">
    <source>
        <dbReference type="ARBA" id="ARBA00022701"/>
    </source>
</evidence>
<evidence type="ECO:0000313" key="9">
    <source>
        <dbReference type="Proteomes" id="UP001498771"/>
    </source>
</evidence>
<feature type="domain" description="Gamma tubulin complex component protein N-terminal" evidence="7">
    <location>
        <begin position="47"/>
        <end position="337"/>
    </location>
</feature>
<evidence type="ECO:0000259" key="6">
    <source>
        <dbReference type="Pfam" id="PF04130"/>
    </source>
</evidence>
<dbReference type="InterPro" id="IPR007259">
    <property type="entry name" value="GCP"/>
</dbReference>
<keyword evidence="4" id="KW-0493">Microtubule</keyword>
<comment type="caution">
    <text evidence="8">The sequence shown here is derived from an EMBL/GenBank/DDBJ whole genome shotgun (WGS) entry which is preliminary data.</text>
</comment>
<dbReference type="Gene3D" id="1.20.120.1900">
    <property type="entry name" value="Gamma-tubulin complex, C-terminal domain"/>
    <property type="match status" value="1"/>
</dbReference>
<dbReference type="Proteomes" id="UP001498771">
    <property type="component" value="Unassembled WGS sequence"/>
</dbReference>
<reference evidence="8 9" key="1">
    <citation type="submission" date="2024-03" db="EMBL/GenBank/DDBJ databases">
        <title>Genome-scale model development and genomic sequencing of the oleaginous clade Lipomyces.</title>
        <authorList>
            <consortium name="Lawrence Berkeley National Laboratory"/>
            <person name="Czajka J.J."/>
            <person name="Han Y."/>
            <person name="Kim J."/>
            <person name="Mondo S.J."/>
            <person name="Hofstad B.A."/>
            <person name="Robles A."/>
            <person name="Haridas S."/>
            <person name="Riley R."/>
            <person name="LaButti K."/>
            <person name="Pangilinan J."/>
            <person name="Andreopoulos W."/>
            <person name="Lipzen A."/>
            <person name="Yan J."/>
            <person name="Wang M."/>
            <person name="Ng V."/>
            <person name="Grigoriev I.V."/>
            <person name="Spatafora J.W."/>
            <person name="Magnuson J.K."/>
            <person name="Baker S.E."/>
            <person name="Pomraning K.R."/>
        </authorList>
    </citation>
    <scope>NUCLEOTIDE SEQUENCE [LARGE SCALE GENOMIC DNA]</scope>
    <source>
        <strain evidence="8 9">Phaff 52-87</strain>
    </source>
</reference>
<evidence type="ECO:0000256" key="2">
    <source>
        <dbReference type="ARBA" id="ARBA00010337"/>
    </source>
</evidence>
<evidence type="ECO:0000313" key="8">
    <source>
        <dbReference type="EMBL" id="KAK7202614.1"/>
    </source>
</evidence>
<evidence type="ECO:0000256" key="3">
    <source>
        <dbReference type="ARBA" id="ARBA00022490"/>
    </source>
</evidence>
<gene>
    <name evidence="8" type="ORF">BZA70DRAFT_99096</name>
</gene>
<dbReference type="Pfam" id="PF17681">
    <property type="entry name" value="GCP_N_terminal"/>
    <property type="match status" value="1"/>
</dbReference>